<proteinExistence type="predicted"/>
<name>A0A2P2NBV9_RHIMU</name>
<sequence>MGFVHTSMRLEKRLGQKDELNLSCMGRFC</sequence>
<protein>
    <submittedName>
        <fullName evidence="1">Uncharacterized protein</fullName>
    </submittedName>
</protein>
<accession>A0A2P2NBV9</accession>
<organism evidence="1">
    <name type="scientific">Rhizophora mucronata</name>
    <name type="common">Asiatic mangrove</name>
    <dbReference type="NCBI Taxonomy" id="61149"/>
    <lineage>
        <taxon>Eukaryota</taxon>
        <taxon>Viridiplantae</taxon>
        <taxon>Streptophyta</taxon>
        <taxon>Embryophyta</taxon>
        <taxon>Tracheophyta</taxon>
        <taxon>Spermatophyta</taxon>
        <taxon>Magnoliopsida</taxon>
        <taxon>eudicotyledons</taxon>
        <taxon>Gunneridae</taxon>
        <taxon>Pentapetalae</taxon>
        <taxon>rosids</taxon>
        <taxon>fabids</taxon>
        <taxon>Malpighiales</taxon>
        <taxon>Rhizophoraceae</taxon>
        <taxon>Rhizophora</taxon>
    </lineage>
</organism>
<reference evidence="1" key="1">
    <citation type="submission" date="2018-02" db="EMBL/GenBank/DDBJ databases">
        <title>Rhizophora mucronata_Transcriptome.</title>
        <authorList>
            <person name="Meera S.P."/>
            <person name="Sreeshan A."/>
            <person name="Augustine A."/>
        </authorList>
    </citation>
    <scope>NUCLEOTIDE SEQUENCE</scope>
    <source>
        <tissue evidence="1">Leaf</tissue>
    </source>
</reference>
<evidence type="ECO:0000313" key="1">
    <source>
        <dbReference type="EMBL" id="MBX39966.1"/>
    </source>
</evidence>
<dbReference type="AlphaFoldDB" id="A0A2P2NBV9"/>
<dbReference type="EMBL" id="GGEC01059482">
    <property type="protein sequence ID" value="MBX39966.1"/>
    <property type="molecule type" value="Transcribed_RNA"/>
</dbReference>